<dbReference type="VEuPathDB" id="AmoebaDB:ACA1_203090"/>
<evidence type="ECO:0000256" key="5">
    <source>
        <dbReference type="SAM" id="SignalP"/>
    </source>
</evidence>
<keyword evidence="3 4" id="KW-0326">Glycosidase</keyword>
<dbReference type="EMBL" id="KB008001">
    <property type="protein sequence ID" value="ELR16305.1"/>
    <property type="molecule type" value="Genomic_DNA"/>
</dbReference>
<dbReference type="Gene3D" id="3.20.20.80">
    <property type="entry name" value="Glycosidases"/>
    <property type="match status" value="1"/>
</dbReference>
<dbReference type="RefSeq" id="XP_004338318.1">
    <property type="nucleotide sequence ID" value="XM_004338270.1"/>
</dbReference>
<dbReference type="CDD" id="cd06597">
    <property type="entry name" value="GH31_transferase_CtsY"/>
    <property type="match status" value="1"/>
</dbReference>
<dbReference type="InterPro" id="IPR048395">
    <property type="entry name" value="Glyco_hydro_31_C"/>
</dbReference>
<dbReference type="KEGG" id="acan:ACA1_203090"/>
<keyword evidence="5" id="KW-0732">Signal</keyword>
<evidence type="ECO:0000256" key="3">
    <source>
        <dbReference type="ARBA" id="ARBA00023295"/>
    </source>
</evidence>
<dbReference type="Pfam" id="PF01055">
    <property type="entry name" value="Glyco_hydro_31_2nd"/>
    <property type="match status" value="1"/>
</dbReference>
<evidence type="ECO:0000313" key="9">
    <source>
        <dbReference type="Proteomes" id="UP000011083"/>
    </source>
</evidence>
<dbReference type="InterPro" id="IPR000322">
    <property type="entry name" value="Glyco_hydro_31_TIM"/>
</dbReference>
<dbReference type="GeneID" id="14917045"/>
<dbReference type="InterPro" id="IPR050985">
    <property type="entry name" value="Alpha-glycosidase_related"/>
</dbReference>
<dbReference type="GO" id="GO:0004553">
    <property type="term" value="F:hydrolase activity, hydrolyzing O-glycosyl compounds"/>
    <property type="evidence" value="ECO:0007669"/>
    <property type="project" value="InterPro"/>
</dbReference>
<dbReference type="Proteomes" id="UP000011083">
    <property type="component" value="Unassembled WGS sequence"/>
</dbReference>
<reference evidence="8 9" key="1">
    <citation type="journal article" date="2013" name="Genome Biol.">
        <title>Genome of Acanthamoeba castellanii highlights extensive lateral gene transfer and early evolution of tyrosine kinase signaling.</title>
        <authorList>
            <person name="Clarke M."/>
            <person name="Lohan A.J."/>
            <person name="Liu B."/>
            <person name="Lagkouvardos I."/>
            <person name="Roy S."/>
            <person name="Zafar N."/>
            <person name="Bertelli C."/>
            <person name="Schilde C."/>
            <person name="Kianianmomeni A."/>
            <person name="Burglin T.R."/>
            <person name="Frech C."/>
            <person name="Turcotte B."/>
            <person name="Kopec K.O."/>
            <person name="Synnott J.M."/>
            <person name="Choo C."/>
            <person name="Paponov I."/>
            <person name="Finkler A."/>
            <person name="Soon Heng Tan C."/>
            <person name="Hutchins A.P."/>
            <person name="Weinmeier T."/>
            <person name="Rattei T."/>
            <person name="Chu J.S."/>
            <person name="Gimenez G."/>
            <person name="Irimia M."/>
            <person name="Rigden D.J."/>
            <person name="Fitzpatrick D.A."/>
            <person name="Lorenzo-Morales J."/>
            <person name="Bateman A."/>
            <person name="Chiu C.H."/>
            <person name="Tang P."/>
            <person name="Hegemann P."/>
            <person name="Fromm H."/>
            <person name="Raoult D."/>
            <person name="Greub G."/>
            <person name="Miranda-Saavedra D."/>
            <person name="Chen N."/>
            <person name="Nash P."/>
            <person name="Ginger M.L."/>
            <person name="Horn M."/>
            <person name="Schaap P."/>
            <person name="Caler L."/>
            <person name="Loftus B."/>
        </authorList>
    </citation>
    <scope>NUCLEOTIDE SEQUENCE [LARGE SCALE GENOMIC DNA]</scope>
    <source>
        <strain evidence="8 9">Neff</strain>
    </source>
</reference>
<dbReference type="SUPFAM" id="SSF51445">
    <property type="entry name" value="(Trans)glycosidases"/>
    <property type="match status" value="1"/>
</dbReference>
<evidence type="ECO:0000313" key="8">
    <source>
        <dbReference type="EMBL" id="ELR16305.1"/>
    </source>
</evidence>
<dbReference type="STRING" id="1257118.L8GTG9"/>
<feature type="signal peptide" evidence="5">
    <location>
        <begin position="1"/>
        <end position="18"/>
    </location>
</feature>
<dbReference type="Pfam" id="PF21365">
    <property type="entry name" value="Glyco_hydro_31_3rd"/>
    <property type="match status" value="1"/>
</dbReference>
<feature type="domain" description="Glycoside hydrolase family 31 TIM barrel" evidence="6">
    <location>
        <begin position="38"/>
        <end position="359"/>
    </location>
</feature>
<dbReference type="GO" id="GO:0005975">
    <property type="term" value="P:carbohydrate metabolic process"/>
    <property type="evidence" value="ECO:0007669"/>
    <property type="project" value="InterPro"/>
</dbReference>
<evidence type="ECO:0000256" key="4">
    <source>
        <dbReference type="RuleBase" id="RU361185"/>
    </source>
</evidence>
<keyword evidence="9" id="KW-1185">Reference proteome</keyword>
<feature type="domain" description="Glycosyl hydrolase family 31 C-terminal" evidence="7">
    <location>
        <begin position="370"/>
        <end position="446"/>
    </location>
</feature>
<dbReference type="OrthoDB" id="10070917at2759"/>
<keyword evidence="2 4" id="KW-0378">Hydrolase</keyword>
<dbReference type="OMA" id="VHIHYEL"/>
<organism evidence="8 9">
    <name type="scientific">Acanthamoeba castellanii (strain ATCC 30010 / Neff)</name>
    <dbReference type="NCBI Taxonomy" id="1257118"/>
    <lineage>
        <taxon>Eukaryota</taxon>
        <taxon>Amoebozoa</taxon>
        <taxon>Discosea</taxon>
        <taxon>Longamoebia</taxon>
        <taxon>Centramoebida</taxon>
        <taxon>Acanthamoebidae</taxon>
        <taxon>Acanthamoeba</taxon>
    </lineage>
</organism>
<name>L8GTG9_ACACF</name>
<dbReference type="AlphaFoldDB" id="L8GTG9"/>
<dbReference type="Gene3D" id="2.60.40.1180">
    <property type="entry name" value="Golgi alpha-mannosidase II"/>
    <property type="match status" value="2"/>
</dbReference>
<evidence type="ECO:0000256" key="1">
    <source>
        <dbReference type="ARBA" id="ARBA00007806"/>
    </source>
</evidence>
<sequence length="597" mass="67398">MYLRATVLAVLCAVVVLADFDHHQAAPAVVPASRLASALYPEWAHSHWVWLASEVANQTSETEFVEGFLKRNIPVGAVDLDSQWATADNNFIFNTAKYPNASQMIDHFHKLGVRVILWATSMIDTDSSNHAEAIAKDYILKGLWTNEVKWWHGVGSFLDYTNPEAVAWWHKQMDLVLDIGVDGWKCDGTDPYLYELIVAWGHKGIVTPREYSDLYYRDFFYYSRSKNPQALIMSRPVDSWGDIYRSFSPRDVVFSGWVGDQDPTFDGLKNALMNIFHSAWRNYVNFGSDIGGFRAHGPPPFGRTKELFLRWAQMGAFTPLMENGGDNQHRPWMFDNTNQTVDIYRAFVHIHTELLPYFLNAGSTAYEQGVSVIKPLASETIFTPDSWEYLLWKDILVVPMVDNSTSRAVSFPANDDWVDWWQPSCVYKGGSTLSRFPVFKRKGSIIPLHVFDSITGNGDKRAADFLTLLVSYLGEAETQSVRQYQGQSQEFAYTYDADQAALELEATAHARPLVFLFRGVELPAARGLFKAVAVTSLDDGPTLLPELASIDQRYERTASGWFFDAAKRELWIQPGPTTQGLRLAIHGITNARHTAAC</sequence>
<evidence type="ECO:0000259" key="7">
    <source>
        <dbReference type="Pfam" id="PF21365"/>
    </source>
</evidence>
<comment type="similarity">
    <text evidence="1 4">Belongs to the glycosyl hydrolase 31 family.</text>
</comment>
<dbReference type="PANTHER" id="PTHR43053">
    <property type="entry name" value="GLYCOSIDASE FAMILY 31"/>
    <property type="match status" value="1"/>
</dbReference>
<protein>
    <submittedName>
        <fullName evidence="8">Glycosyl hydrolase, family 31 protein</fullName>
    </submittedName>
</protein>
<evidence type="ECO:0000259" key="6">
    <source>
        <dbReference type="Pfam" id="PF01055"/>
    </source>
</evidence>
<evidence type="ECO:0000256" key="2">
    <source>
        <dbReference type="ARBA" id="ARBA00022801"/>
    </source>
</evidence>
<dbReference type="InterPro" id="IPR013780">
    <property type="entry name" value="Glyco_hydro_b"/>
</dbReference>
<accession>L8GTG9</accession>
<dbReference type="PANTHER" id="PTHR43053:SF4">
    <property type="entry name" value="MYOGENESIS-REGULATING GLYCOSIDASE"/>
    <property type="match status" value="1"/>
</dbReference>
<gene>
    <name evidence="8" type="ORF">ACA1_203090</name>
</gene>
<proteinExistence type="inferred from homology"/>
<dbReference type="InterPro" id="IPR017853">
    <property type="entry name" value="GH"/>
</dbReference>
<feature type="chain" id="PRO_5003990066" evidence="5">
    <location>
        <begin position="19"/>
        <end position="597"/>
    </location>
</feature>